<accession>A0A915JZX8</accession>
<organism evidence="1 2">
    <name type="scientific">Romanomermis culicivorax</name>
    <name type="common">Nematode worm</name>
    <dbReference type="NCBI Taxonomy" id="13658"/>
    <lineage>
        <taxon>Eukaryota</taxon>
        <taxon>Metazoa</taxon>
        <taxon>Ecdysozoa</taxon>
        <taxon>Nematoda</taxon>
        <taxon>Enoplea</taxon>
        <taxon>Dorylaimia</taxon>
        <taxon>Mermithida</taxon>
        <taxon>Mermithoidea</taxon>
        <taxon>Mermithidae</taxon>
        <taxon>Romanomermis</taxon>
    </lineage>
</organism>
<proteinExistence type="predicted"/>
<name>A0A915JZX8_ROMCU</name>
<protein>
    <submittedName>
        <fullName evidence="2">Uncharacterized protein</fullName>
    </submittedName>
</protein>
<reference evidence="2" key="1">
    <citation type="submission" date="2022-11" db="UniProtKB">
        <authorList>
            <consortium name="WormBaseParasite"/>
        </authorList>
    </citation>
    <scope>IDENTIFICATION</scope>
</reference>
<dbReference type="AlphaFoldDB" id="A0A915JZX8"/>
<sequence length="111" mass="12835">MNTKHTQKCHEQKYEEAKARKAQIDQKLALIQWPGMGVQVQKEVEDQMRDHAILAHLYDQCLGPKSLKTVTVQEFLAEVMLPLSDEQLAEIHQAIIQIYNANNYPFKVMQS</sequence>
<keyword evidence="1" id="KW-1185">Reference proteome</keyword>
<evidence type="ECO:0000313" key="2">
    <source>
        <dbReference type="WBParaSite" id="nRc.2.0.1.t31515-RA"/>
    </source>
</evidence>
<dbReference type="WBParaSite" id="nRc.2.0.1.t31515-RA">
    <property type="protein sequence ID" value="nRc.2.0.1.t31515-RA"/>
    <property type="gene ID" value="nRc.2.0.1.g31515"/>
</dbReference>
<evidence type="ECO:0000313" key="1">
    <source>
        <dbReference type="Proteomes" id="UP000887565"/>
    </source>
</evidence>
<dbReference type="Proteomes" id="UP000887565">
    <property type="component" value="Unplaced"/>
</dbReference>